<proteinExistence type="predicted"/>
<feature type="transmembrane region" description="Helical" evidence="1">
    <location>
        <begin position="126"/>
        <end position="148"/>
    </location>
</feature>
<feature type="transmembrane region" description="Helical" evidence="1">
    <location>
        <begin position="44"/>
        <end position="67"/>
    </location>
</feature>
<evidence type="ECO:0000313" key="2">
    <source>
        <dbReference type="EMBL" id="KAI1700040.1"/>
    </source>
</evidence>
<reference evidence="2" key="1">
    <citation type="submission" date="2022-01" db="EMBL/GenBank/DDBJ databases">
        <title>Genome Sequence Resource for Two Populations of Ditylenchus destructor, the Migratory Endoparasitic Phytonematode.</title>
        <authorList>
            <person name="Zhang H."/>
            <person name="Lin R."/>
            <person name="Xie B."/>
        </authorList>
    </citation>
    <scope>NUCLEOTIDE SEQUENCE</scope>
    <source>
        <strain evidence="2">BazhouSP</strain>
    </source>
</reference>
<dbReference type="Pfam" id="PF10317">
    <property type="entry name" value="7TM_GPCR_Srd"/>
    <property type="match status" value="1"/>
</dbReference>
<feature type="transmembrane region" description="Helical" evidence="1">
    <location>
        <begin position="87"/>
        <end position="105"/>
    </location>
</feature>
<keyword evidence="3" id="KW-1185">Reference proteome</keyword>
<feature type="transmembrane region" description="Helical" evidence="1">
    <location>
        <begin position="6"/>
        <end position="32"/>
    </location>
</feature>
<feature type="transmembrane region" description="Helical" evidence="1">
    <location>
        <begin position="202"/>
        <end position="219"/>
    </location>
</feature>
<dbReference type="SUPFAM" id="SSF81321">
    <property type="entry name" value="Family A G protein-coupled receptor-like"/>
    <property type="match status" value="1"/>
</dbReference>
<name>A0AAD4QTQ6_9BILA</name>
<dbReference type="PANTHER" id="PTHR22943">
    <property type="entry name" value="7-TRANSMEMBRANE DOMAIN RECEPTOR C.ELEGANS"/>
    <property type="match status" value="1"/>
</dbReference>
<evidence type="ECO:0000313" key="3">
    <source>
        <dbReference type="Proteomes" id="UP001201812"/>
    </source>
</evidence>
<dbReference type="AlphaFoldDB" id="A0AAD4QTQ6"/>
<gene>
    <name evidence="2" type="ORF">DdX_16951</name>
</gene>
<keyword evidence="1" id="KW-0472">Membrane</keyword>
<feature type="transmembrane region" description="Helical" evidence="1">
    <location>
        <begin position="240"/>
        <end position="266"/>
    </location>
</feature>
<keyword evidence="1" id="KW-0812">Transmembrane</keyword>
<sequence>MSPVRFLHTFNSSLCLVIGTFLNCLLIFLVWRRTCRQVRIYSRILIQTCVVDIYALVIGYLLQPIYFVDNGTPSRTWNGPFHNASTYVHFMVFCLWIIGNFLSSASMTMQFVYRYLLLCRNITISYSVYLALIVIPGIFCVVWMNLIFNFTSGRPPPTKRLFGDSEFYYLLRESTEQEFVEVSVTDAKGNIPCIVGCLTMNFAFYMIIFISSLRIKAFLNSQKDRVNSEFFKQAEHQMNYILAAQAILPTISLIIHTISLSCYLLFPGASIYFLLYLTIPVYWLPVLNPLSIILIVKGYRNFLLKLLGGGRQRLQSRVALTGTF</sequence>
<dbReference type="InterPro" id="IPR019421">
    <property type="entry name" value="7TM_GPCR_serpentine_rcpt_Srd"/>
</dbReference>
<dbReference type="Proteomes" id="UP001201812">
    <property type="component" value="Unassembled WGS sequence"/>
</dbReference>
<dbReference type="PANTHER" id="PTHR22943:SF248">
    <property type="entry name" value="SEVEN TM RECEPTOR"/>
    <property type="match status" value="1"/>
</dbReference>
<dbReference type="Gene3D" id="1.20.1070.10">
    <property type="entry name" value="Rhodopsin 7-helix transmembrane proteins"/>
    <property type="match status" value="1"/>
</dbReference>
<protein>
    <submittedName>
        <fullName evidence="2">Serpentine type 7TM GPCR chemoreceptor srd domain-containing protein</fullName>
    </submittedName>
</protein>
<comment type="caution">
    <text evidence="2">The sequence shown here is derived from an EMBL/GenBank/DDBJ whole genome shotgun (WGS) entry which is preliminary data.</text>
</comment>
<evidence type="ECO:0000256" key="1">
    <source>
        <dbReference type="SAM" id="Phobius"/>
    </source>
</evidence>
<accession>A0AAD4QTQ6</accession>
<organism evidence="2 3">
    <name type="scientific">Ditylenchus destructor</name>
    <dbReference type="NCBI Taxonomy" id="166010"/>
    <lineage>
        <taxon>Eukaryota</taxon>
        <taxon>Metazoa</taxon>
        <taxon>Ecdysozoa</taxon>
        <taxon>Nematoda</taxon>
        <taxon>Chromadorea</taxon>
        <taxon>Rhabditida</taxon>
        <taxon>Tylenchina</taxon>
        <taxon>Tylenchomorpha</taxon>
        <taxon>Sphaerularioidea</taxon>
        <taxon>Anguinidae</taxon>
        <taxon>Anguininae</taxon>
        <taxon>Ditylenchus</taxon>
    </lineage>
</organism>
<feature type="transmembrane region" description="Helical" evidence="1">
    <location>
        <begin position="272"/>
        <end position="296"/>
    </location>
</feature>
<dbReference type="EMBL" id="JAKKPZ010000158">
    <property type="protein sequence ID" value="KAI1700040.1"/>
    <property type="molecule type" value="Genomic_DNA"/>
</dbReference>
<keyword evidence="1" id="KW-1133">Transmembrane helix</keyword>